<reference evidence="1" key="1">
    <citation type="journal article" date="2021" name="Microb. Physiol.">
        <title>Proteogenomic Insights into the Physiology of Marine, Sulfate-Reducing, Filamentous Desulfonema limicola and Desulfonema magnum.</title>
        <authorList>
            <person name="Schnaars V."/>
            <person name="Wohlbrand L."/>
            <person name="Scheve S."/>
            <person name="Hinrichs C."/>
            <person name="Reinhardt R."/>
            <person name="Rabus R."/>
        </authorList>
    </citation>
    <scope>NUCLEOTIDE SEQUENCE</scope>
    <source>
        <strain evidence="1">4be13</strain>
    </source>
</reference>
<name>A0A975BVW5_9BACT</name>
<dbReference type="AlphaFoldDB" id="A0A975BVW5"/>
<protein>
    <submittedName>
        <fullName evidence="1">Uncharacterized protein</fullName>
    </submittedName>
</protein>
<accession>A0A975BVW5</accession>
<sequence length="205" mass="23122">MKNQMTPTLSLILETDKIYCFFPLLQHGVMLQTRIGRSIRDMLCHGFGVSPEYLENRIETIFLNGKPVDDAGSAIVRDGSVLALSAAMPGLVGSTFRKGGHLAAFRSTITHPKEEADVPVYKGVFILKLFNLLVRELGPVFLKRGVWIRKNELEAFLRRQSEIFQAECKAVKKDGKEIKPEKLHEVSWSDEHEIVQLIVNSTSDR</sequence>
<dbReference type="Proteomes" id="UP000663722">
    <property type="component" value="Chromosome"/>
</dbReference>
<gene>
    <name evidence="1" type="ORF">dnm_088050</name>
</gene>
<organism evidence="1 2">
    <name type="scientific">Desulfonema magnum</name>
    <dbReference type="NCBI Taxonomy" id="45655"/>
    <lineage>
        <taxon>Bacteria</taxon>
        <taxon>Pseudomonadati</taxon>
        <taxon>Thermodesulfobacteriota</taxon>
        <taxon>Desulfobacteria</taxon>
        <taxon>Desulfobacterales</taxon>
        <taxon>Desulfococcaceae</taxon>
        <taxon>Desulfonema</taxon>
    </lineage>
</organism>
<dbReference type="KEGG" id="dmm:dnm_088050"/>
<evidence type="ECO:0000313" key="2">
    <source>
        <dbReference type="Proteomes" id="UP000663722"/>
    </source>
</evidence>
<keyword evidence="2" id="KW-1185">Reference proteome</keyword>
<dbReference type="EMBL" id="CP061800">
    <property type="protein sequence ID" value="QTA92716.1"/>
    <property type="molecule type" value="Genomic_DNA"/>
</dbReference>
<dbReference type="RefSeq" id="WP_207679962.1">
    <property type="nucleotide sequence ID" value="NZ_CP061800.1"/>
</dbReference>
<proteinExistence type="predicted"/>
<evidence type="ECO:0000313" key="1">
    <source>
        <dbReference type="EMBL" id="QTA92716.1"/>
    </source>
</evidence>